<evidence type="ECO:0000313" key="10">
    <source>
        <dbReference type="EMBL" id="KAK8741655.1"/>
    </source>
</evidence>
<dbReference type="CDD" id="cd18101">
    <property type="entry name" value="Trm10euk_A"/>
    <property type="match status" value="1"/>
</dbReference>
<evidence type="ECO:0000256" key="5">
    <source>
        <dbReference type="ARBA" id="ARBA00048434"/>
    </source>
</evidence>
<dbReference type="PIRSF" id="PIRSF016323">
    <property type="entry name" value="tRNA_m1G_mtfrase_met"/>
    <property type="match status" value="1"/>
</dbReference>
<evidence type="ECO:0000259" key="9">
    <source>
        <dbReference type="PROSITE" id="PS51675"/>
    </source>
</evidence>
<gene>
    <name evidence="10" type="ORF">OTU49_002321</name>
</gene>
<feature type="region of interest" description="Disordered" evidence="8">
    <location>
        <begin position="1"/>
        <end position="33"/>
    </location>
</feature>
<feature type="binding site" evidence="7">
    <location>
        <position position="219"/>
    </location>
    <ligand>
        <name>S-adenosyl-L-methionine</name>
        <dbReference type="ChEBI" id="CHEBI:59789"/>
    </ligand>
</feature>
<protein>
    <recommendedName>
        <fullName evidence="1">tRNA (guanine(9)-N(1))-methyltransferase</fullName>
        <ecNumber evidence="1">2.1.1.221</ecNumber>
    </recommendedName>
</protein>
<evidence type="ECO:0000256" key="7">
    <source>
        <dbReference type="PIRSR" id="PIRSR016323-2"/>
    </source>
</evidence>
<dbReference type="EMBL" id="JARKIK010000030">
    <property type="protein sequence ID" value="KAK8741656.1"/>
    <property type="molecule type" value="Genomic_DNA"/>
</dbReference>
<dbReference type="InterPro" id="IPR007356">
    <property type="entry name" value="tRNA_m1G_MeTrfase_euk"/>
</dbReference>
<dbReference type="InterPro" id="IPR016653">
    <property type="entry name" value="TRM10/TRM10A"/>
</dbReference>
<keyword evidence="2" id="KW-0489">Methyltransferase</keyword>
<name>A0AAW0XPW5_CHEQU</name>
<dbReference type="GO" id="GO:0002939">
    <property type="term" value="P:tRNA N1-guanine methylation"/>
    <property type="evidence" value="ECO:0007669"/>
    <property type="project" value="TreeGrafter"/>
</dbReference>
<feature type="region of interest" description="Disordered" evidence="8">
    <location>
        <begin position="47"/>
        <end position="87"/>
    </location>
</feature>
<dbReference type="AlphaFoldDB" id="A0AAW0XPW5"/>
<feature type="binding site" evidence="7">
    <location>
        <position position="231"/>
    </location>
    <ligand>
        <name>S-adenosyl-L-methionine</name>
        <dbReference type="ChEBI" id="CHEBI:59789"/>
    </ligand>
</feature>
<dbReference type="GO" id="GO:0052905">
    <property type="term" value="F:tRNA (guanosine(9)-N1)-methyltransferase activity"/>
    <property type="evidence" value="ECO:0007669"/>
    <property type="project" value="UniProtKB-EC"/>
</dbReference>
<dbReference type="PANTHER" id="PTHR13563">
    <property type="entry name" value="TRNA (GUANINE-9-) METHYLTRANSFERASE"/>
    <property type="match status" value="1"/>
</dbReference>
<comment type="caution">
    <text evidence="10">The sequence shown here is derived from an EMBL/GenBank/DDBJ whole genome shotgun (WGS) entry which is preliminary data.</text>
</comment>
<evidence type="ECO:0000256" key="3">
    <source>
        <dbReference type="ARBA" id="ARBA00022679"/>
    </source>
</evidence>
<evidence type="ECO:0000256" key="4">
    <source>
        <dbReference type="ARBA" id="ARBA00022691"/>
    </source>
</evidence>
<dbReference type="PANTHER" id="PTHR13563:SF13">
    <property type="entry name" value="TRNA METHYLTRANSFERASE 10 HOMOLOG A"/>
    <property type="match status" value="1"/>
</dbReference>
<dbReference type="GO" id="GO:0005654">
    <property type="term" value="C:nucleoplasm"/>
    <property type="evidence" value="ECO:0007669"/>
    <property type="project" value="TreeGrafter"/>
</dbReference>
<feature type="compositionally biased region" description="Basic residues" evidence="8">
    <location>
        <begin position="56"/>
        <end position="66"/>
    </location>
</feature>
<dbReference type="InterPro" id="IPR038459">
    <property type="entry name" value="MT_TRM10-typ_sf"/>
</dbReference>
<sequence length="339" mass="38751">MESTESNDTIELNQETETAGKSVQGSEKYQNEDKKEVIIDSSDLLSNGTESQTLSKRQKKKFQKRQKWLDTRQERKKKEKEKLRQRLEAKRAAGEPCGNIRKKLKEVTMAASNCKQRIVIDMSFDNLMIEKHLCQCVKQISRCYSANRRVSDPMQLYVTSFEGKCETIMAKQNGYQNWDVFFKHEYYMDIFPKEDIVYLTSESENVITSLDDSKVYVIGGLVDHNVYKGLCHKLAVEKGIKHAKLPIDDFIEMKTRKVLTVDHVYQILLGVATGKSWKDSFLSVIPARKGATSKGDVTKAHLNDIDSDEEKDVKLSVNHECKATNSMEAVDMINKNGNS</sequence>
<feature type="compositionally biased region" description="Polar residues" evidence="8">
    <location>
        <begin position="1"/>
        <end position="28"/>
    </location>
</feature>
<feature type="domain" description="SAM-dependent MTase TRM10-type" evidence="9">
    <location>
        <begin position="100"/>
        <end position="292"/>
    </location>
</feature>
<comment type="catalytic activity">
    <reaction evidence="5">
        <text>guanosine(9) in tRNA + S-adenosyl-L-methionine = N(1)-methylguanosine(9) in tRNA + S-adenosyl-L-homocysteine + H(+)</text>
        <dbReference type="Rhea" id="RHEA:43156"/>
        <dbReference type="Rhea" id="RHEA-COMP:10367"/>
        <dbReference type="Rhea" id="RHEA-COMP:10368"/>
        <dbReference type="ChEBI" id="CHEBI:15378"/>
        <dbReference type="ChEBI" id="CHEBI:57856"/>
        <dbReference type="ChEBI" id="CHEBI:59789"/>
        <dbReference type="ChEBI" id="CHEBI:73542"/>
        <dbReference type="ChEBI" id="CHEBI:74269"/>
        <dbReference type="EC" id="2.1.1.221"/>
    </reaction>
</comment>
<dbReference type="Gene3D" id="3.40.1280.30">
    <property type="match status" value="1"/>
</dbReference>
<evidence type="ECO:0000313" key="11">
    <source>
        <dbReference type="Proteomes" id="UP001445076"/>
    </source>
</evidence>
<dbReference type="EC" id="2.1.1.221" evidence="1"/>
<dbReference type="FunFam" id="3.40.1280.30:FF:000001">
    <property type="entry name" value="tRNA methyltransferase 10 homolog A"/>
    <property type="match status" value="1"/>
</dbReference>
<evidence type="ECO:0000256" key="6">
    <source>
        <dbReference type="PIRSR" id="PIRSR016323-1"/>
    </source>
</evidence>
<feature type="binding site" evidence="7">
    <location>
        <position position="245"/>
    </location>
    <ligand>
        <name>S-adenosyl-L-methionine</name>
        <dbReference type="ChEBI" id="CHEBI:59789"/>
    </ligand>
</feature>
<keyword evidence="4" id="KW-0949">S-adenosyl-L-methionine</keyword>
<dbReference type="InterPro" id="IPR028564">
    <property type="entry name" value="MT_TRM10-typ"/>
</dbReference>
<dbReference type="GO" id="GO:0000049">
    <property type="term" value="F:tRNA binding"/>
    <property type="evidence" value="ECO:0007669"/>
    <property type="project" value="TreeGrafter"/>
</dbReference>
<evidence type="ECO:0000256" key="8">
    <source>
        <dbReference type="SAM" id="MobiDB-lite"/>
    </source>
</evidence>
<accession>A0AAW0XPW5</accession>
<feature type="active site" description="Proton acceptor" evidence="6">
    <location>
        <position position="223"/>
    </location>
</feature>
<dbReference type="PROSITE" id="PS51675">
    <property type="entry name" value="SAM_MT_TRM10"/>
    <property type="match status" value="1"/>
</dbReference>
<evidence type="ECO:0000256" key="1">
    <source>
        <dbReference type="ARBA" id="ARBA00012797"/>
    </source>
</evidence>
<reference evidence="10 11" key="1">
    <citation type="journal article" date="2024" name="BMC Genomics">
        <title>Genome assembly of redclaw crayfish (Cherax quadricarinatus) provides insights into its immune adaptation and hypoxia tolerance.</title>
        <authorList>
            <person name="Liu Z."/>
            <person name="Zheng J."/>
            <person name="Li H."/>
            <person name="Fang K."/>
            <person name="Wang S."/>
            <person name="He J."/>
            <person name="Zhou D."/>
            <person name="Weng S."/>
            <person name="Chi M."/>
            <person name="Gu Z."/>
            <person name="He J."/>
            <person name="Li F."/>
            <person name="Wang M."/>
        </authorList>
    </citation>
    <scope>NUCLEOTIDE SEQUENCE [LARGE SCALE GENOMIC DNA]</scope>
    <source>
        <strain evidence="10">ZL_2023a</strain>
    </source>
</reference>
<feature type="binding site" evidence="7">
    <location>
        <position position="199"/>
    </location>
    <ligand>
        <name>S-adenosyl-L-methionine</name>
        <dbReference type="ChEBI" id="CHEBI:59789"/>
    </ligand>
</feature>
<dbReference type="EMBL" id="JARKIK010000030">
    <property type="protein sequence ID" value="KAK8741655.1"/>
    <property type="molecule type" value="Genomic_DNA"/>
</dbReference>
<reference evidence="10" key="2">
    <citation type="submission" date="2024-01" db="EMBL/GenBank/DDBJ databases">
        <authorList>
            <person name="He J."/>
            <person name="Wang M."/>
            <person name="Zheng J."/>
            <person name="Liu Z."/>
        </authorList>
    </citation>
    <scope>NUCLEOTIDE SEQUENCE</scope>
    <source>
        <strain evidence="10">ZL_2023a</strain>
        <tissue evidence="10">Muscle</tissue>
    </source>
</reference>
<proteinExistence type="predicted"/>
<keyword evidence="11" id="KW-1185">Reference proteome</keyword>
<keyword evidence="3" id="KW-0808">Transferase</keyword>
<evidence type="ECO:0000256" key="2">
    <source>
        <dbReference type="ARBA" id="ARBA00022603"/>
    </source>
</evidence>
<organism evidence="10 11">
    <name type="scientific">Cherax quadricarinatus</name>
    <name type="common">Australian red claw crayfish</name>
    <dbReference type="NCBI Taxonomy" id="27406"/>
    <lineage>
        <taxon>Eukaryota</taxon>
        <taxon>Metazoa</taxon>
        <taxon>Ecdysozoa</taxon>
        <taxon>Arthropoda</taxon>
        <taxon>Crustacea</taxon>
        <taxon>Multicrustacea</taxon>
        <taxon>Malacostraca</taxon>
        <taxon>Eumalacostraca</taxon>
        <taxon>Eucarida</taxon>
        <taxon>Decapoda</taxon>
        <taxon>Pleocyemata</taxon>
        <taxon>Astacidea</taxon>
        <taxon>Parastacoidea</taxon>
        <taxon>Parastacidae</taxon>
        <taxon>Cherax</taxon>
    </lineage>
</organism>
<dbReference type="Proteomes" id="UP001445076">
    <property type="component" value="Unassembled WGS sequence"/>
</dbReference>